<gene>
    <name evidence="1" type="ordered locus">Ccan_00920</name>
</gene>
<evidence type="ECO:0000313" key="2">
    <source>
        <dbReference type="Proteomes" id="UP000008895"/>
    </source>
</evidence>
<organism evidence="1 2">
    <name type="scientific">Capnocytophaga canimorsus (strain 5)</name>
    <dbReference type="NCBI Taxonomy" id="860228"/>
    <lineage>
        <taxon>Bacteria</taxon>
        <taxon>Pseudomonadati</taxon>
        <taxon>Bacteroidota</taxon>
        <taxon>Flavobacteriia</taxon>
        <taxon>Flavobacteriales</taxon>
        <taxon>Flavobacteriaceae</taxon>
        <taxon>Capnocytophaga</taxon>
    </lineage>
</organism>
<dbReference type="STRING" id="860228.Ccan_00920"/>
<protein>
    <submittedName>
        <fullName evidence="1">Uncharacterized protein</fullName>
    </submittedName>
</protein>
<dbReference type="HOGENOM" id="CLU_3326116_0_0_10"/>
<reference evidence="1 2" key="1">
    <citation type="journal article" date="2011" name="J. Bacteriol.">
        <title>Complete genome sequence of the dog commensal and human pathogen Capnocytophaga canimorsus strain 5.</title>
        <authorList>
            <person name="Manfredi P."/>
            <person name="Pagni M."/>
            <person name="Cornelis G.R."/>
        </authorList>
    </citation>
    <scope>NUCLEOTIDE SEQUENCE [LARGE SCALE GENOMIC DNA]</scope>
    <source>
        <strain evidence="2">5</strain>
    </source>
</reference>
<accession>F9YPW9</accession>
<proteinExistence type="predicted"/>
<name>F9YPW9_CAPCC</name>
<evidence type="ECO:0000313" key="1">
    <source>
        <dbReference type="EMBL" id="AEK22214.1"/>
    </source>
</evidence>
<sequence>MKTRDLLGKSRVFCFTRFILQKKVAISQGHIPQDALKK</sequence>
<dbReference type="EMBL" id="CP002113">
    <property type="protein sequence ID" value="AEK22214.1"/>
    <property type="molecule type" value="Genomic_DNA"/>
</dbReference>
<dbReference type="Proteomes" id="UP000008895">
    <property type="component" value="Chromosome"/>
</dbReference>
<dbReference type="AlphaFoldDB" id="F9YPW9"/>
<keyword evidence="2" id="KW-1185">Reference proteome</keyword>
<dbReference type="KEGG" id="ccm:Ccan_00920"/>